<evidence type="ECO:0000313" key="2">
    <source>
        <dbReference type="EMBL" id="RZF39768.1"/>
    </source>
</evidence>
<evidence type="ECO:0000256" key="1">
    <source>
        <dbReference type="SAM" id="Phobius"/>
    </source>
</evidence>
<gene>
    <name evidence="2" type="ORF">LSTR_LSTR003429</name>
</gene>
<dbReference type="EMBL" id="QKKF02019605">
    <property type="protein sequence ID" value="RZF39768.1"/>
    <property type="molecule type" value="Genomic_DNA"/>
</dbReference>
<feature type="transmembrane region" description="Helical" evidence="1">
    <location>
        <begin position="33"/>
        <end position="56"/>
    </location>
</feature>
<sequence length="79" mass="8822">MKTAHFRLTIETRLLADTPCDSTQYYKPIIMSAYYYAIVLVAMASLSTSWGAVLPYSSSAIVKSERNGDNFAYSISQNQ</sequence>
<proteinExistence type="predicted"/>
<keyword evidence="1" id="KW-0472">Membrane</keyword>
<dbReference type="Proteomes" id="UP000291343">
    <property type="component" value="Unassembled WGS sequence"/>
</dbReference>
<protein>
    <submittedName>
        <fullName evidence="2">Uncharacterized protein</fullName>
    </submittedName>
</protein>
<reference evidence="2 3" key="1">
    <citation type="journal article" date="2017" name="Gigascience">
        <title>Genome sequence of the small brown planthopper, Laodelphax striatellus.</title>
        <authorList>
            <person name="Zhu J."/>
            <person name="Jiang F."/>
            <person name="Wang X."/>
            <person name="Yang P."/>
            <person name="Bao Y."/>
            <person name="Zhao W."/>
            <person name="Wang W."/>
            <person name="Lu H."/>
            <person name="Wang Q."/>
            <person name="Cui N."/>
            <person name="Li J."/>
            <person name="Chen X."/>
            <person name="Luo L."/>
            <person name="Yu J."/>
            <person name="Kang L."/>
            <person name="Cui F."/>
        </authorList>
    </citation>
    <scope>NUCLEOTIDE SEQUENCE [LARGE SCALE GENOMIC DNA]</scope>
    <source>
        <strain evidence="2">Lst14</strain>
    </source>
</reference>
<dbReference type="OrthoDB" id="10502269at2759"/>
<dbReference type="AlphaFoldDB" id="A0A482X2L4"/>
<keyword evidence="3" id="KW-1185">Reference proteome</keyword>
<comment type="caution">
    <text evidence="2">The sequence shown here is derived from an EMBL/GenBank/DDBJ whole genome shotgun (WGS) entry which is preliminary data.</text>
</comment>
<evidence type="ECO:0000313" key="3">
    <source>
        <dbReference type="Proteomes" id="UP000291343"/>
    </source>
</evidence>
<keyword evidence="1" id="KW-0812">Transmembrane</keyword>
<name>A0A482X2L4_LAOST</name>
<keyword evidence="1" id="KW-1133">Transmembrane helix</keyword>
<organism evidence="2 3">
    <name type="scientific">Laodelphax striatellus</name>
    <name type="common">Small brown planthopper</name>
    <name type="synonym">Delphax striatella</name>
    <dbReference type="NCBI Taxonomy" id="195883"/>
    <lineage>
        <taxon>Eukaryota</taxon>
        <taxon>Metazoa</taxon>
        <taxon>Ecdysozoa</taxon>
        <taxon>Arthropoda</taxon>
        <taxon>Hexapoda</taxon>
        <taxon>Insecta</taxon>
        <taxon>Pterygota</taxon>
        <taxon>Neoptera</taxon>
        <taxon>Paraneoptera</taxon>
        <taxon>Hemiptera</taxon>
        <taxon>Auchenorrhyncha</taxon>
        <taxon>Fulgoroidea</taxon>
        <taxon>Delphacidae</taxon>
        <taxon>Criomorphinae</taxon>
        <taxon>Laodelphax</taxon>
    </lineage>
</organism>
<dbReference type="InParanoid" id="A0A482X2L4"/>
<accession>A0A482X2L4</accession>